<protein>
    <submittedName>
        <fullName evidence="1">Uncharacterized protein</fullName>
    </submittedName>
</protein>
<name>A0ABN8IKE4_9NEOP</name>
<accession>A0ABN8IKE4</accession>
<dbReference type="EMBL" id="OW152837">
    <property type="protein sequence ID" value="CAH2057991.1"/>
    <property type="molecule type" value="Genomic_DNA"/>
</dbReference>
<reference evidence="1" key="1">
    <citation type="submission" date="2022-03" db="EMBL/GenBank/DDBJ databases">
        <authorList>
            <person name="Martin H S."/>
        </authorList>
    </citation>
    <scope>NUCLEOTIDE SEQUENCE</scope>
</reference>
<evidence type="ECO:0000313" key="2">
    <source>
        <dbReference type="Proteomes" id="UP000837857"/>
    </source>
</evidence>
<sequence>MWSITLMEPALQPLMVTRLGSPPNAAIFLWTHFKAATWSLKPLFPGARASPVLRNPVNRKLNTNRLV</sequence>
<evidence type="ECO:0000313" key="1">
    <source>
        <dbReference type="EMBL" id="CAH2057991.1"/>
    </source>
</evidence>
<organism evidence="1 2">
    <name type="scientific">Iphiclides podalirius</name>
    <name type="common">scarce swallowtail</name>
    <dbReference type="NCBI Taxonomy" id="110791"/>
    <lineage>
        <taxon>Eukaryota</taxon>
        <taxon>Metazoa</taxon>
        <taxon>Ecdysozoa</taxon>
        <taxon>Arthropoda</taxon>
        <taxon>Hexapoda</taxon>
        <taxon>Insecta</taxon>
        <taxon>Pterygota</taxon>
        <taxon>Neoptera</taxon>
        <taxon>Endopterygota</taxon>
        <taxon>Lepidoptera</taxon>
        <taxon>Glossata</taxon>
        <taxon>Ditrysia</taxon>
        <taxon>Papilionoidea</taxon>
        <taxon>Papilionidae</taxon>
        <taxon>Papilioninae</taxon>
        <taxon>Iphiclides</taxon>
    </lineage>
</organism>
<gene>
    <name evidence="1" type="ORF">IPOD504_LOCUS10388</name>
</gene>
<proteinExistence type="predicted"/>
<dbReference type="Proteomes" id="UP000837857">
    <property type="component" value="Chromosome 25"/>
</dbReference>
<feature type="non-terminal residue" evidence="1">
    <location>
        <position position="67"/>
    </location>
</feature>
<keyword evidence="2" id="KW-1185">Reference proteome</keyword>